<accession>A0A0C2MVR5</accession>
<dbReference type="GO" id="GO:0010420">
    <property type="term" value="F:polyprenyldihydroxybenzoate methyltransferase activity"/>
    <property type="evidence" value="ECO:0007669"/>
    <property type="project" value="InterPro"/>
</dbReference>
<evidence type="ECO:0000256" key="1">
    <source>
        <dbReference type="ARBA" id="ARBA00022603"/>
    </source>
</evidence>
<keyword evidence="2 6" id="KW-0808">Transferase</keyword>
<dbReference type="Gene3D" id="3.40.50.150">
    <property type="entry name" value="Vaccinia Virus protein VP39"/>
    <property type="match status" value="1"/>
</dbReference>
<name>A0A0C2MVR5_THEKT</name>
<dbReference type="OMA" id="ACKLVRP"/>
<keyword evidence="7" id="KW-1185">Reference proteome</keyword>
<evidence type="ECO:0000256" key="3">
    <source>
        <dbReference type="ARBA" id="ARBA00022688"/>
    </source>
</evidence>
<evidence type="ECO:0000256" key="2">
    <source>
        <dbReference type="ARBA" id="ARBA00022679"/>
    </source>
</evidence>
<gene>
    <name evidence="6" type="ORF">RF11_07977</name>
</gene>
<dbReference type="InterPro" id="IPR010233">
    <property type="entry name" value="UbiG_MeTrfase"/>
</dbReference>
<dbReference type="PANTHER" id="PTHR43464:SF19">
    <property type="entry name" value="UBIQUINONE BIOSYNTHESIS O-METHYLTRANSFERASE, MITOCHONDRIAL"/>
    <property type="match status" value="1"/>
</dbReference>
<protein>
    <submittedName>
        <fullName evidence="6">Hexaprenyldihydroxybenzoate methyltransferase, mitochondrial</fullName>
    </submittedName>
</protein>
<reference evidence="6 7" key="1">
    <citation type="journal article" date="2014" name="Genome Biol. Evol.">
        <title>The genome of the myxosporean Thelohanellus kitauei shows adaptations to nutrient acquisition within its fish host.</title>
        <authorList>
            <person name="Yang Y."/>
            <person name="Xiong J."/>
            <person name="Zhou Z."/>
            <person name="Huo F."/>
            <person name="Miao W."/>
            <person name="Ran C."/>
            <person name="Liu Y."/>
            <person name="Zhang J."/>
            <person name="Feng J."/>
            <person name="Wang M."/>
            <person name="Wang M."/>
            <person name="Wang L."/>
            <person name="Yao B."/>
        </authorList>
    </citation>
    <scope>NUCLEOTIDE SEQUENCE [LARGE SCALE GENOMIC DNA]</scope>
    <source>
        <strain evidence="6">Wuqing</strain>
    </source>
</reference>
<dbReference type="Pfam" id="PF08241">
    <property type="entry name" value="Methyltransf_11"/>
    <property type="match status" value="1"/>
</dbReference>
<dbReference type="GO" id="GO:0061542">
    <property type="term" value="F:3-demethylubiquinol 3-O-methyltransferase activity"/>
    <property type="evidence" value="ECO:0007669"/>
    <property type="project" value="InterPro"/>
</dbReference>
<dbReference type="AlphaFoldDB" id="A0A0C2MVR5"/>
<feature type="domain" description="Methyltransferase type 11" evidence="5">
    <location>
        <begin position="75"/>
        <end position="176"/>
    </location>
</feature>
<dbReference type="InterPro" id="IPR029063">
    <property type="entry name" value="SAM-dependent_MTases_sf"/>
</dbReference>
<dbReference type="EMBL" id="JWZT01002878">
    <property type="protein sequence ID" value="KII68255.1"/>
    <property type="molecule type" value="Genomic_DNA"/>
</dbReference>
<dbReference type="CDD" id="cd02440">
    <property type="entry name" value="AdoMet_MTases"/>
    <property type="match status" value="1"/>
</dbReference>
<proteinExistence type="predicted"/>
<keyword evidence="1 6" id="KW-0489">Methyltransferase</keyword>
<organism evidence="6 7">
    <name type="scientific">Thelohanellus kitauei</name>
    <name type="common">Myxosporean</name>
    <dbReference type="NCBI Taxonomy" id="669202"/>
    <lineage>
        <taxon>Eukaryota</taxon>
        <taxon>Metazoa</taxon>
        <taxon>Cnidaria</taxon>
        <taxon>Myxozoa</taxon>
        <taxon>Myxosporea</taxon>
        <taxon>Bivalvulida</taxon>
        <taxon>Platysporina</taxon>
        <taxon>Myxobolidae</taxon>
        <taxon>Thelohanellus</taxon>
    </lineage>
</organism>
<dbReference type="OrthoDB" id="3265906at2759"/>
<dbReference type="GO" id="GO:0032259">
    <property type="term" value="P:methylation"/>
    <property type="evidence" value="ECO:0007669"/>
    <property type="project" value="UniProtKB-KW"/>
</dbReference>
<comment type="caution">
    <text evidence="6">The sequence shown here is derived from an EMBL/GenBank/DDBJ whole genome shotgun (WGS) entry which is preliminary data.</text>
</comment>
<dbReference type="NCBIfam" id="TIGR01983">
    <property type="entry name" value="UbiG"/>
    <property type="match status" value="1"/>
</dbReference>
<dbReference type="SUPFAM" id="SSF53335">
    <property type="entry name" value="S-adenosyl-L-methionine-dependent methyltransferases"/>
    <property type="match status" value="1"/>
</dbReference>
<sequence>MSRIVSRVLKTAPPKNLAARRFVSFNDYQEQDWSVKGPFKALHSMNEVRIPWIIESLGPKGSKNDTDFLRNTKLLDVGCGAGILSIALASIGANVMGIDSSSKVIEIAYNRAKKSVPSLLDKNLRFQVLGADELEFTTDERFDAVIASEVVEHVENVPQFVLNCVNLTKPGGMVYFTTINKTIPSLLFVKLAAEYILRVVPAGIHSWNMFVEPKDLEKYLLSYCVKDIESTGFMYNPLFDQWSKFPILSMNYGIKGRKLNEEPVYSSEYFQDINFKRS</sequence>
<dbReference type="PANTHER" id="PTHR43464">
    <property type="entry name" value="METHYLTRANSFERASE"/>
    <property type="match status" value="1"/>
</dbReference>
<dbReference type="Proteomes" id="UP000031668">
    <property type="component" value="Unassembled WGS sequence"/>
</dbReference>
<evidence type="ECO:0000313" key="6">
    <source>
        <dbReference type="EMBL" id="KII68255.1"/>
    </source>
</evidence>
<dbReference type="InterPro" id="IPR013216">
    <property type="entry name" value="Methyltransf_11"/>
</dbReference>
<evidence type="ECO:0000313" key="7">
    <source>
        <dbReference type="Proteomes" id="UP000031668"/>
    </source>
</evidence>
<keyword evidence="4" id="KW-0949">S-adenosyl-L-methionine</keyword>
<evidence type="ECO:0000256" key="4">
    <source>
        <dbReference type="ARBA" id="ARBA00022691"/>
    </source>
</evidence>
<dbReference type="GO" id="GO:0005739">
    <property type="term" value="C:mitochondrion"/>
    <property type="evidence" value="ECO:0007669"/>
    <property type="project" value="TreeGrafter"/>
</dbReference>
<keyword evidence="3" id="KW-0831">Ubiquinone biosynthesis</keyword>
<evidence type="ECO:0000259" key="5">
    <source>
        <dbReference type="Pfam" id="PF08241"/>
    </source>
</evidence>